<feature type="domain" description="Zinc finger PHD-type" evidence="4">
    <location>
        <begin position="196"/>
        <end position="247"/>
    </location>
</feature>
<reference evidence="5" key="1">
    <citation type="submission" date="2015-01" db="EMBL/GenBank/DDBJ databases">
        <title>Transcriptome Assembly of Fopius arisanus.</title>
        <authorList>
            <person name="Geib S."/>
        </authorList>
    </citation>
    <scope>NUCLEOTIDE SEQUENCE</scope>
</reference>
<evidence type="ECO:0000259" key="4">
    <source>
        <dbReference type="SMART" id="SM00249"/>
    </source>
</evidence>
<dbReference type="Gene3D" id="3.30.40.10">
    <property type="entry name" value="Zinc/RING finger domain, C3HC4 (zinc finger)"/>
    <property type="match status" value="1"/>
</dbReference>
<dbReference type="EMBL" id="GBYB01012499">
    <property type="protein sequence ID" value="JAG82266.1"/>
    <property type="molecule type" value="Transcribed_RNA"/>
</dbReference>
<dbReference type="GO" id="GO:0008270">
    <property type="term" value="F:zinc ion binding"/>
    <property type="evidence" value="ECO:0007669"/>
    <property type="project" value="UniProtKB-KW"/>
</dbReference>
<dbReference type="AlphaFoldDB" id="A0A0C9R7Y4"/>
<dbReference type="SUPFAM" id="SSF57903">
    <property type="entry name" value="FYVE/PHD zinc finger"/>
    <property type="match status" value="1"/>
</dbReference>
<evidence type="ECO:0000256" key="3">
    <source>
        <dbReference type="ARBA" id="ARBA00022833"/>
    </source>
</evidence>
<sequence>MFENYPINREPLNELRMSTIIRSLGETDNTPVRNQMGLSSSHFLRATASCTQPPVKIWESSAIPPHQRRACQTTLVDESICINDLQMNTNENPKGRPKGEMLNVIGIPKRKIPLDFQSKSPLEKKNQLLEWILGPTVVQQLSSNEYQVSVTDLNPIPDSFMDESIDLKLLQRSLPPKVFSELSSRVKKMEKKNEFTCNLCSKLILDGEDKSGRCDSCLLWYHSNCAIKHDFPKPPKGKKKWYCLTHKEN</sequence>
<evidence type="ECO:0000313" key="5">
    <source>
        <dbReference type="EMBL" id="JAG82266.1"/>
    </source>
</evidence>
<proteinExistence type="predicted"/>
<dbReference type="InterPro" id="IPR011011">
    <property type="entry name" value="Znf_FYVE_PHD"/>
</dbReference>
<gene>
    <name evidence="5" type="primary">aroA_0</name>
    <name evidence="5" type="ORF">g.6625</name>
</gene>
<organism evidence="5">
    <name type="scientific">Fopius arisanus</name>
    <dbReference type="NCBI Taxonomy" id="64838"/>
    <lineage>
        <taxon>Eukaryota</taxon>
        <taxon>Metazoa</taxon>
        <taxon>Ecdysozoa</taxon>
        <taxon>Arthropoda</taxon>
        <taxon>Hexapoda</taxon>
        <taxon>Insecta</taxon>
        <taxon>Pterygota</taxon>
        <taxon>Neoptera</taxon>
        <taxon>Endopterygota</taxon>
        <taxon>Hymenoptera</taxon>
        <taxon>Apocrita</taxon>
        <taxon>Ichneumonoidea</taxon>
        <taxon>Braconidae</taxon>
        <taxon>Opiinae</taxon>
        <taxon>Fopius</taxon>
    </lineage>
</organism>
<evidence type="ECO:0000256" key="1">
    <source>
        <dbReference type="ARBA" id="ARBA00022723"/>
    </source>
</evidence>
<protein>
    <submittedName>
        <fullName evidence="5">AroA_0 protein</fullName>
    </submittedName>
</protein>
<dbReference type="SMART" id="SM00249">
    <property type="entry name" value="PHD"/>
    <property type="match status" value="1"/>
</dbReference>
<evidence type="ECO:0000256" key="2">
    <source>
        <dbReference type="ARBA" id="ARBA00022771"/>
    </source>
</evidence>
<dbReference type="InterPro" id="IPR013083">
    <property type="entry name" value="Znf_RING/FYVE/PHD"/>
</dbReference>
<name>A0A0C9R7Y4_9HYME</name>
<keyword evidence="2" id="KW-0863">Zinc-finger</keyword>
<keyword evidence="1" id="KW-0479">Metal-binding</keyword>
<accession>A0A0C9R7Y4</accession>
<dbReference type="InterPro" id="IPR001965">
    <property type="entry name" value="Znf_PHD"/>
</dbReference>
<keyword evidence="3" id="KW-0862">Zinc</keyword>